<proteinExistence type="inferred from homology"/>
<keyword evidence="2" id="KW-0812">Transmembrane</keyword>
<dbReference type="PANTHER" id="PTHR30203">
    <property type="entry name" value="OUTER MEMBRANE CATION EFFLUX PROTEIN"/>
    <property type="match status" value="1"/>
</dbReference>
<protein>
    <submittedName>
        <fullName evidence="3">Efflux transporter outer membrane subunit</fullName>
    </submittedName>
</protein>
<dbReference type="RefSeq" id="WP_260795722.1">
    <property type="nucleotide sequence ID" value="NZ_CP093313.1"/>
</dbReference>
<keyword evidence="2" id="KW-1134">Transmembrane beta strand</keyword>
<sequence>MRRKWWLTLFVLAAAVGCKMGPDYSRPTISTPDSYRELAPDQQAQNAQSLGDEKWWDVFKDEDLQGLVREALKQNYDIRIAAERVLQAQAVVGITRADQYPFIGAGASALNNRIPATKINGPVQTGPMQVNLSLAWQLDFWGQYRRATEAARAELLATEWARKAVISSVVSNVATAYFQLLELDLEMEISSRTLQSRKESVRLVQIRQTGGTGSLLDVRQSEELMYTAAAAIPSLERRIAQEENVISILLGRNPGAIARSRKLADTQITPSVPAGLPSSILERRPDIQSTEQRLVAANARIGVAKAAFFPQIQLTAAAGYQSTALTSLFTGPAGFWTFGAQLAQPIFTGGKLRSNLHLTEAQKAEMVLNYEQAIQQAFREVSDSLIAYKKNQEFTEQQGLLTAAAVDAVRLANARYTGGVASYLEVLDTDTLAYDAEIALAQAQLQERLALVQLYNALGGGWQA</sequence>
<keyword evidence="2" id="KW-0472">Membrane</keyword>
<dbReference type="Gene3D" id="1.20.1600.10">
    <property type="entry name" value="Outer membrane efflux proteins (OEP)"/>
    <property type="match status" value="1"/>
</dbReference>
<dbReference type="InterPro" id="IPR003423">
    <property type="entry name" value="OMP_efflux"/>
</dbReference>
<dbReference type="PROSITE" id="PS51257">
    <property type="entry name" value="PROKAR_LIPOPROTEIN"/>
    <property type="match status" value="1"/>
</dbReference>
<dbReference type="PANTHER" id="PTHR30203:SF33">
    <property type="entry name" value="BLR4455 PROTEIN"/>
    <property type="match status" value="1"/>
</dbReference>
<evidence type="ECO:0000313" key="4">
    <source>
        <dbReference type="Proteomes" id="UP001059380"/>
    </source>
</evidence>
<keyword evidence="4" id="KW-1185">Reference proteome</keyword>
<keyword evidence="2" id="KW-0564">Palmitate</keyword>
<dbReference type="KEGG" id="orp:MOP44_09055"/>
<dbReference type="Pfam" id="PF02321">
    <property type="entry name" value="OEP"/>
    <property type="match status" value="2"/>
</dbReference>
<dbReference type="NCBIfam" id="TIGR01845">
    <property type="entry name" value="outer_NodT"/>
    <property type="match status" value="1"/>
</dbReference>
<dbReference type="GO" id="GO:0005886">
    <property type="term" value="C:plasma membrane"/>
    <property type="evidence" value="ECO:0007669"/>
    <property type="project" value="UniProtKB-SubCell"/>
</dbReference>
<dbReference type="GO" id="GO:0015562">
    <property type="term" value="F:efflux transmembrane transporter activity"/>
    <property type="evidence" value="ECO:0007669"/>
    <property type="project" value="InterPro"/>
</dbReference>
<evidence type="ECO:0000313" key="3">
    <source>
        <dbReference type="EMBL" id="UWZ86079.1"/>
    </source>
</evidence>
<dbReference type="EMBL" id="CP093313">
    <property type="protein sequence ID" value="UWZ86079.1"/>
    <property type="molecule type" value="Genomic_DNA"/>
</dbReference>
<organism evidence="3 4">
    <name type="scientific">Occallatibacter riparius</name>
    <dbReference type="NCBI Taxonomy" id="1002689"/>
    <lineage>
        <taxon>Bacteria</taxon>
        <taxon>Pseudomonadati</taxon>
        <taxon>Acidobacteriota</taxon>
        <taxon>Terriglobia</taxon>
        <taxon>Terriglobales</taxon>
        <taxon>Acidobacteriaceae</taxon>
        <taxon>Occallatibacter</taxon>
    </lineage>
</organism>
<comment type="subcellular location">
    <subcellularLocation>
        <location evidence="2">Cell membrane</location>
        <topology evidence="2">Lipid-anchor</topology>
    </subcellularLocation>
</comment>
<dbReference type="InterPro" id="IPR010131">
    <property type="entry name" value="MdtP/NodT-like"/>
</dbReference>
<dbReference type="SUPFAM" id="SSF56954">
    <property type="entry name" value="Outer membrane efflux proteins (OEP)"/>
    <property type="match status" value="1"/>
</dbReference>
<gene>
    <name evidence="3" type="ORF">MOP44_09055</name>
</gene>
<evidence type="ECO:0000256" key="2">
    <source>
        <dbReference type="RuleBase" id="RU362097"/>
    </source>
</evidence>
<keyword evidence="2" id="KW-0449">Lipoprotein</keyword>
<dbReference type="Gene3D" id="2.20.200.10">
    <property type="entry name" value="Outer membrane efflux proteins (OEP)"/>
    <property type="match status" value="1"/>
</dbReference>
<reference evidence="3" key="1">
    <citation type="submission" date="2021-04" db="EMBL/GenBank/DDBJ databases">
        <title>Phylogenetic analysis of Acidobacteriaceae.</title>
        <authorList>
            <person name="Qiu L."/>
            <person name="Zhang Q."/>
        </authorList>
    </citation>
    <scope>NUCLEOTIDE SEQUENCE</scope>
    <source>
        <strain evidence="3">DSM 25168</strain>
    </source>
</reference>
<name>A0A9J7BTW7_9BACT</name>
<accession>A0A9J7BTW7</accession>
<dbReference type="Proteomes" id="UP001059380">
    <property type="component" value="Chromosome"/>
</dbReference>
<dbReference type="AlphaFoldDB" id="A0A9J7BTW7"/>
<evidence type="ECO:0000256" key="1">
    <source>
        <dbReference type="ARBA" id="ARBA00007613"/>
    </source>
</evidence>
<comment type="similarity">
    <text evidence="1 2">Belongs to the outer membrane factor (OMF) (TC 1.B.17) family.</text>
</comment>